<sequence length="58" mass="6796">RYHYAEIGYCHFKGVLVRVALFLHGWKWVFVFLGLSRRDNWATVIVRLCGVGPYLAIQ</sequence>
<reference evidence="2 3" key="1">
    <citation type="journal article" date="2012" name="PLoS Pathog.">
        <title>Diverse lifestyles and strategies of plant pathogenesis encoded in the genomes of eighteen Dothideomycetes fungi.</title>
        <authorList>
            <person name="Ohm R.A."/>
            <person name="Feau N."/>
            <person name="Henrissat B."/>
            <person name="Schoch C.L."/>
            <person name="Horwitz B.A."/>
            <person name="Barry K.W."/>
            <person name="Condon B.J."/>
            <person name="Copeland A.C."/>
            <person name="Dhillon B."/>
            <person name="Glaser F."/>
            <person name="Hesse C.N."/>
            <person name="Kosti I."/>
            <person name="LaButti K."/>
            <person name="Lindquist E.A."/>
            <person name="Lucas S."/>
            <person name="Salamov A.A."/>
            <person name="Bradshaw R.E."/>
            <person name="Ciuffetti L."/>
            <person name="Hamelin R.C."/>
            <person name="Kema G.H.J."/>
            <person name="Lawrence C."/>
            <person name="Scott J.A."/>
            <person name="Spatafora J.W."/>
            <person name="Turgeon B.G."/>
            <person name="de Wit P.J.G.M."/>
            <person name="Zhong S."/>
            <person name="Goodwin S.B."/>
            <person name="Grigoriev I.V."/>
        </authorList>
    </citation>
    <scope>NUCLEOTIDE SEQUENCE [LARGE SCALE GENOMIC DNA]</scope>
    <source>
        <strain evidence="3">C5 / ATCC 48332 / race O</strain>
    </source>
</reference>
<proteinExistence type="predicted"/>
<protein>
    <submittedName>
        <fullName evidence="2">Uncharacterized protein</fullName>
    </submittedName>
</protein>
<name>M2VBA8_COCH5</name>
<evidence type="ECO:0000313" key="2">
    <source>
        <dbReference type="EMBL" id="EMD97222.1"/>
    </source>
</evidence>
<dbReference type="EMBL" id="KB445569">
    <property type="protein sequence ID" value="EMD97222.1"/>
    <property type="molecule type" value="Genomic_DNA"/>
</dbReference>
<accession>M2VBA8</accession>
<organism evidence="2 3">
    <name type="scientific">Cochliobolus heterostrophus (strain C5 / ATCC 48332 / race O)</name>
    <name type="common">Southern corn leaf blight fungus</name>
    <name type="synonym">Bipolaris maydis</name>
    <dbReference type="NCBI Taxonomy" id="701091"/>
    <lineage>
        <taxon>Eukaryota</taxon>
        <taxon>Fungi</taxon>
        <taxon>Dikarya</taxon>
        <taxon>Ascomycota</taxon>
        <taxon>Pezizomycotina</taxon>
        <taxon>Dothideomycetes</taxon>
        <taxon>Pleosporomycetidae</taxon>
        <taxon>Pleosporales</taxon>
        <taxon>Pleosporineae</taxon>
        <taxon>Pleosporaceae</taxon>
        <taxon>Bipolaris</taxon>
    </lineage>
</organism>
<keyword evidence="1" id="KW-0812">Transmembrane</keyword>
<keyword evidence="1" id="KW-1133">Transmembrane helix</keyword>
<dbReference type="AlphaFoldDB" id="M2VBA8"/>
<reference evidence="3" key="2">
    <citation type="journal article" date="2013" name="PLoS Genet.">
        <title>Comparative genome structure, secondary metabolite, and effector coding capacity across Cochliobolus pathogens.</title>
        <authorList>
            <person name="Condon B.J."/>
            <person name="Leng Y."/>
            <person name="Wu D."/>
            <person name="Bushley K.E."/>
            <person name="Ohm R.A."/>
            <person name="Otillar R."/>
            <person name="Martin J."/>
            <person name="Schackwitz W."/>
            <person name="Grimwood J."/>
            <person name="MohdZainudin N."/>
            <person name="Xue C."/>
            <person name="Wang R."/>
            <person name="Manning V.A."/>
            <person name="Dhillon B."/>
            <person name="Tu Z.J."/>
            <person name="Steffenson B.J."/>
            <person name="Salamov A."/>
            <person name="Sun H."/>
            <person name="Lowry S."/>
            <person name="LaButti K."/>
            <person name="Han J."/>
            <person name="Copeland A."/>
            <person name="Lindquist E."/>
            <person name="Barry K."/>
            <person name="Schmutz J."/>
            <person name="Baker S.E."/>
            <person name="Ciuffetti L.M."/>
            <person name="Grigoriev I.V."/>
            <person name="Zhong S."/>
            <person name="Turgeon B.G."/>
        </authorList>
    </citation>
    <scope>NUCLEOTIDE SEQUENCE [LARGE SCALE GENOMIC DNA]</scope>
    <source>
        <strain evidence="3">C5 / ATCC 48332 / race O</strain>
    </source>
</reference>
<keyword evidence="3" id="KW-1185">Reference proteome</keyword>
<dbReference type="HOGENOM" id="CLU_2984441_0_0_1"/>
<gene>
    <name evidence="2" type="ORF">COCHEDRAFT_1018817</name>
</gene>
<feature type="non-terminal residue" evidence="2">
    <location>
        <position position="1"/>
    </location>
</feature>
<evidence type="ECO:0000313" key="3">
    <source>
        <dbReference type="Proteomes" id="UP000016936"/>
    </source>
</evidence>
<dbReference type="Proteomes" id="UP000016936">
    <property type="component" value="Unassembled WGS sequence"/>
</dbReference>
<evidence type="ECO:0000256" key="1">
    <source>
        <dbReference type="SAM" id="Phobius"/>
    </source>
</evidence>
<feature type="transmembrane region" description="Helical" evidence="1">
    <location>
        <begin position="15"/>
        <end position="35"/>
    </location>
</feature>
<keyword evidence="1" id="KW-0472">Membrane</keyword>